<sequence>MVKRNCSRLLANAIMDEELPLTNSSSIAAYNGIIISQAVQSIWTYLIIFCGLLCILSAFVCLCRRNSGFGDNFTDQEWAEALAERMHMMIERNKRNQRNRSLPGNQVRRLGGFEGERHSILNEMEKVPRLTASGDGK</sequence>
<proteinExistence type="predicted"/>
<dbReference type="AlphaFoldDB" id="A0A1D2N9Z1"/>
<keyword evidence="1" id="KW-1133">Transmembrane helix</keyword>
<keyword evidence="3" id="KW-1185">Reference proteome</keyword>
<organism evidence="2 3">
    <name type="scientific">Orchesella cincta</name>
    <name type="common">Springtail</name>
    <name type="synonym">Podura cincta</name>
    <dbReference type="NCBI Taxonomy" id="48709"/>
    <lineage>
        <taxon>Eukaryota</taxon>
        <taxon>Metazoa</taxon>
        <taxon>Ecdysozoa</taxon>
        <taxon>Arthropoda</taxon>
        <taxon>Hexapoda</taxon>
        <taxon>Collembola</taxon>
        <taxon>Entomobryomorpha</taxon>
        <taxon>Entomobryoidea</taxon>
        <taxon>Orchesellidae</taxon>
        <taxon>Orchesellinae</taxon>
        <taxon>Orchesella</taxon>
    </lineage>
</organism>
<accession>A0A1D2N9Z1</accession>
<evidence type="ECO:0000313" key="3">
    <source>
        <dbReference type="Proteomes" id="UP000094527"/>
    </source>
</evidence>
<keyword evidence="1" id="KW-0472">Membrane</keyword>
<protein>
    <submittedName>
        <fullName evidence="2">Uncharacterized protein</fullName>
    </submittedName>
</protein>
<feature type="transmembrane region" description="Helical" evidence="1">
    <location>
        <begin position="42"/>
        <end position="63"/>
    </location>
</feature>
<gene>
    <name evidence="2" type="ORF">Ocin01_04610</name>
</gene>
<reference evidence="2 3" key="1">
    <citation type="journal article" date="2016" name="Genome Biol. Evol.">
        <title>Gene Family Evolution Reflects Adaptation to Soil Environmental Stressors in the Genome of the Collembolan Orchesella cincta.</title>
        <authorList>
            <person name="Faddeeva-Vakhrusheva A."/>
            <person name="Derks M.F."/>
            <person name="Anvar S.Y."/>
            <person name="Agamennone V."/>
            <person name="Suring W."/>
            <person name="Smit S."/>
            <person name="van Straalen N.M."/>
            <person name="Roelofs D."/>
        </authorList>
    </citation>
    <scope>NUCLEOTIDE SEQUENCE [LARGE SCALE GENOMIC DNA]</scope>
    <source>
        <tissue evidence="2">Mixed pool</tissue>
    </source>
</reference>
<dbReference type="EMBL" id="LJIJ01000126">
    <property type="protein sequence ID" value="ODN02070.1"/>
    <property type="molecule type" value="Genomic_DNA"/>
</dbReference>
<dbReference type="Proteomes" id="UP000094527">
    <property type="component" value="Unassembled WGS sequence"/>
</dbReference>
<evidence type="ECO:0000313" key="2">
    <source>
        <dbReference type="EMBL" id="ODN02070.1"/>
    </source>
</evidence>
<evidence type="ECO:0000256" key="1">
    <source>
        <dbReference type="SAM" id="Phobius"/>
    </source>
</evidence>
<keyword evidence="1" id="KW-0812">Transmembrane</keyword>
<comment type="caution">
    <text evidence="2">The sequence shown here is derived from an EMBL/GenBank/DDBJ whole genome shotgun (WGS) entry which is preliminary data.</text>
</comment>
<name>A0A1D2N9Z1_ORCCI</name>